<feature type="binding site" evidence="14">
    <location>
        <position position="75"/>
    </location>
    <ligand>
        <name>Na(+)</name>
        <dbReference type="ChEBI" id="CHEBI:29101"/>
        <note>structural</note>
    </ligand>
</feature>
<dbReference type="Pfam" id="PF02537">
    <property type="entry name" value="CRCB"/>
    <property type="match status" value="1"/>
</dbReference>
<dbReference type="NCBIfam" id="TIGR00494">
    <property type="entry name" value="crcB"/>
    <property type="match status" value="1"/>
</dbReference>
<comment type="caution">
    <text evidence="15">The sequence shown here is derived from an EMBL/GenBank/DDBJ whole genome shotgun (WGS) entry which is preliminary data.</text>
</comment>
<keyword evidence="16" id="KW-1185">Reference proteome</keyword>
<sequence>MGITNLLLVGIGGFFGAIARYSISKHLNSKTKYSIPIGTLTVNLLGSFLLGILIGAKADVMFLLLLGTGFLGAFTTFSTLKFEMTEMYVHKNKKKLLLYTVLTYGLGLILAYAGYLIGNSYQ</sequence>
<keyword evidence="6 14" id="KW-1133">Transmembrane helix</keyword>
<evidence type="ECO:0000256" key="6">
    <source>
        <dbReference type="ARBA" id="ARBA00022989"/>
    </source>
</evidence>
<protein>
    <recommendedName>
        <fullName evidence="14">Fluoride-specific ion channel FluC</fullName>
    </recommendedName>
</protein>
<evidence type="ECO:0000256" key="11">
    <source>
        <dbReference type="ARBA" id="ARBA00035120"/>
    </source>
</evidence>
<comment type="catalytic activity">
    <reaction evidence="12">
        <text>fluoride(in) = fluoride(out)</text>
        <dbReference type="Rhea" id="RHEA:76159"/>
        <dbReference type="ChEBI" id="CHEBI:17051"/>
    </reaction>
    <physiologicalReaction direction="left-to-right" evidence="12">
        <dbReference type="Rhea" id="RHEA:76160"/>
    </physiologicalReaction>
</comment>
<keyword evidence="10 14" id="KW-0407">Ion channel</keyword>
<evidence type="ECO:0000256" key="5">
    <source>
        <dbReference type="ARBA" id="ARBA00022723"/>
    </source>
</evidence>
<comment type="function">
    <text evidence="13 14">Fluoride-specific ion channel. Important for reducing fluoride concentration in the cell, thus reducing its toxicity.</text>
</comment>
<evidence type="ECO:0000256" key="9">
    <source>
        <dbReference type="ARBA" id="ARBA00023136"/>
    </source>
</evidence>
<keyword evidence="8 14" id="KW-0406">Ion transport</keyword>
<evidence type="ECO:0000313" key="15">
    <source>
        <dbReference type="EMBL" id="MBD8032391.1"/>
    </source>
</evidence>
<accession>A0ABR8XKB9</accession>
<evidence type="ECO:0000256" key="10">
    <source>
        <dbReference type="ARBA" id="ARBA00023303"/>
    </source>
</evidence>
<dbReference type="InterPro" id="IPR003691">
    <property type="entry name" value="FluC"/>
</dbReference>
<evidence type="ECO:0000256" key="13">
    <source>
        <dbReference type="ARBA" id="ARBA00049940"/>
    </source>
</evidence>
<evidence type="ECO:0000256" key="8">
    <source>
        <dbReference type="ARBA" id="ARBA00023065"/>
    </source>
</evidence>
<organism evidence="15 16">
    <name type="scientific">Solibacillus merdavium</name>
    <dbReference type="NCBI Taxonomy" id="2762218"/>
    <lineage>
        <taxon>Bacteria</taxon>
        <taxon>Bacillati</taxon>
        <taxon>Bacillota</taxon>
        <taxon>Bacilli</taxon>
        <taxon>Bacillales</taxon>
        <taxon>Caryophanaceae</taxon>
        <taxon>Solibacillus</taxon>
    </lineage>
</organism>
<dbReference type="EMBL" id="JACSPW010000003">
    <property type="protein sequence ID" value="MBD8032391.1"/>
    <property type="molecule type" value="Genomic_DNA"/>
</dbReference>
<evidence type="ECO:0000256" key="1">
    <source>
        <dbReference type="ARBA" id="ARBA00004651"/>
    </source>
</evidence>
<keyword evidence="2 14" id="KW-0813">Transport</keyword>
<keyword evidence="9 14" id="KW-0472">Membrane</keyword>
<feature type="transmembrane region" description="Helical" evidence="14">
    <location>
        <begin position="35"/>
        <end position="54"/>
    </location>
</feature>
<dbReference type="HAMAP" id="MF_00454">
    <property type="entry name" value="FluC"/>
    <property type="match status" value="1"/>
</dbReference>
<evidence type="ECO:0000313" key="16">
    <source>
        <dbReference type="Proteomes" id="UP000600565"/>
    </source>
</evidence>
<keyword evidence="7 14" id="KW-0915">Sodium</keyword>
<dbReference type="RefSeq" id="WP_191702991.1">
    <property type="nucleotide sequence ID" value="NZ_JACSPW010000003.1"/>
</dbReference>
<evidence type="ECO:0000256" key="12">
    <source>
        <dbReference type="ARBA" id="ARBA00035585"/>
    </source>
</evidence>
<dbReference type="Proteomes" id="UP000600565">
    <property type="component" value="Unassembled WGS sequence"/>
</dbReference>
<evidence type="ECO:0000256" key="7">
    <source>
        <dbReference type="ARBA" id="ARBA00023053"/>
    </source>
</evidence>
<evidence type="ECO:0000256" key="2">
    <source>
        <dbReference type="ARBA" id="ARBA00022448"/>
    </source>
</evidence>
<proteinExistence type="inferred from homology"/>
<keyword evidence="4 14" id="KW-0812">Transmembrane</keyword>
<evidence type="ECO:0000256" key="3">
    <source>
        <dbReference type="ARBA" id="ARBA00022475"/>
    </source>
</evidence>
<name>A0ABR8XKB9_9BACL</name>
<evidence type="ECO:0000256" key="4">
    <source>
        <dbReference type="ARBA" id="ARBA00022692"/>
    </source>
</evidence>
<feature type="binding site" evidence="14">
    <location>
        <position position="72"/>
    </location>
    <ligand>
        <name>Na(+)</name>
        <dbReference type="ChEBI" id="CHEBI:29101"/>
        <note>structural</note>
    </ligand>
</feature>
<reference evidence="15 16" key="1">
    <citation type="submission" date="2020-08" db="EMBL/GenBank/DDBJ databases">
        <title>A Genomic Blueprint of the Chicken Gut Microbiome.</title>
        <authorList>
            <person name="Gilroy R."/>
            <person name="Ravi A."/>
            <person name="Getino M."/>
            <person name="Pursley I."/>
            <person name="Horton D.L."/>
            <person name="Alikhan N.-F."/>
            <person name="Baker D."/>
            <person name="Gharbi K."/>
            <person name="Hall N."/>
            <person name="Watson M."/>
            <person name="Adriaenssens E.M."/>
            <person name="Foster-Nyarko E."/>
            <person name="Jarju S."/>
            <person name="Secka A."/>
            <person name="Antonio M."/>
            <person name="Oren A."/>
            <person name="Chaudhuri R."/>
            <person name="La Ragione R.M."/>
            <person name="Hildebrand F."/>
            <person name="Pallen M.J."/>
        </authorList>
    </citation>
    <scope>NUCLEOTIDE SEQUENCE [LARGE SCALE GENOMIC DNA]</scope>
    <source>
        <strain evidence="15 16">Sa1YVA6</strain>
    </source>
</reference>
<comment type="similarity">
    <text evidence="11 14">Belongs to the fluoride channel Fluc/FEX (TC 1.A.43) family.</text>
</comment>
<comment type="subcellular location">
    <subcellularLocation>
        <location evidence="1 14">Cell membrane</location>
        <topology evidence="1 14">Multi-pass membrane protein</topology>
    </subcellularLocation>
</comment>
<feature type="transmembrane region" description="Helical" evidence="14">
    <location>
        <begin position="60"/>
        <end position="84"/>
    </location>
</feature>
<evidence type="ECO:0000256" key="14">
    <source>
        <dbReference type="HAMAP-Rule" id="MF_00454"/>
    </source>
</evidence>
<gene>
    <name evidence="14 15" type="primary">crcB</name>
    <name evidence="14" type="synonym">fluC</name>
    <name evidence="15" type="ORF">H9632_04870</name>
</gene>
<dbReference type="PANTHER" id="PTHR28259:SF16">
    <property type="entry name" value="FLUORIDE-SPECIFIC ION CHANNEL FLUC 2"/>
    <property type="match status" value="1"/>
</dbReference>
<comment type="activity regulation">
    <text evidence="14">Na(+) is not transported, but it plays an essential structural role and its presence is essential for fluoride channel function.</text>
</comment>
<dbReference type="PANTHER" id="PTHR28259">
    <property type="entry name" value="FLUORIDE EXPORT PROTEIN 1-RELATED"/>
    <property type="match status" value="1"/>
</dbReference>
<keyword evidence="5 14" id="KW-0479">Metal-binding</keyword>
<feature type="transmembrane region" description="Helical" evidence="14">
    <location>
        <begin position="6"/>
        <end position="23"/>
    </location>
</feature>
<keyword evidence="3 14" id="KW-1003">Cell membrane</keyword>
<feature type="transmembrane region" description="Helical" evidence="14">
    <location>
        <begin position="96"/>
        <end position="117"/>
    </location>
</feature>